<comment type="caution">
    <text evidence="3">The sequence shown here is derived from an EMBL/GenBank/DDBJ whole genome shotgun (WGS) entry which is preliminary data.</text>
</comment>
<dbReference type="InterPro" id="IPR012349">
    <property type="entry name" value="Split_barrel_FMN-bd"/>
</dbReference>
<accession>A0ABV3GT67</accession>
<feature type="domain" description="Pyridoxamine 5'-phosphate oxidase N-terminal" evidence="2">
    <location>
        <begin position="6"/>
        <end position="98"/>
    </location>
</feature>
<organism evidence="3 4">
    <name type="scientific">Microtetraspora glauca</name>
    <dbReference type="NCBI Taxonomy" id="1996"/>
    <lineage>
        <taxon>Bacteria</taxon>
        <taxon>Bacillati</taxon>
        <taxon>Actinomycetota</taxon>
        <taxon>Actinomycetes</taxon>
        <taxon>Streptosporangiales</taxon>
        <taxon>Streptosporangiaceae</taxon>
        <taxon>Microtetraspora</taxon>
    </lineage>
</organism>
<dbReference type="EMBL" id="JBFALK010000032">
    <property type="protein sequence ID" value="MEV0974611.1"/>
    <property type="molecule type" value="Genomic_DNA"/>
</dbReference>
<dbReference type="PANTHER" id="PTHR35176">
    <property type="entry name" value="HEME OXYGENASE HI_0854-RELATED"/>
    <property type="match status" value="1"/>
</dbReference>
<dbReference type="Gene3D" id="2.30.110.10">
    <property type="entry name" value="Electron Transport, Fmn-binding Protein, Chain A"/>
    <property type="match status" value="1"/>
</dbReference>
<dbReference type="NCBIfam" id="TIGR03666">
    <property type="entry name" value="Rv2061_F420"/>
    <property type="match status" value="1"/>
</dbReference>
<name>A0ABV3GT67_MICGL</name>
<keyword evidence="1" id="KW-0560">Oxidoreductase</keyword>
<proteinExistence type="predicted"/>
<dbReference type="PANTHER" id="PTHR35176:SF11">
    <property type="entry name" value="PYRIDOXAMINE 5'-PHOSPHATE OXIDASE FAMILY PROTEIN"/>
    <property type="match status" value="1"/>
</dbReference>
<dbReference type="Pfam" id="PF01243">
    <property type="entry name" value="PNPOx_N"/>
    <property type="match status" value="1"/>
</dbReference>
<keyword evidence="4" id="KW-1185">Reference proteome</keyword>
<reference evidence="3 4" key="1">
    <citation type="submission" date="2024-06" db="EMBL/GenBank/DDBJ databases">
        <title>The Natural Products Discovery Center: Release of the First 8490 Sequenced Strains for Exploring Actinobacteria Biosynthetic Diversity.</title>
        <authorList>
            <person name="Kalkreuter E."/>
            <person name="Kautsar S.A."/>
            <person name="Yang D."/>
            <person name="Bader C.D."/>
            <person name="Teijaro C.N."/>
            <person name="Fluegel L."/>
            <person name="Davis C.M."/>
            <person name="Simpson J.R."/>
            <person name="Lauterbach L."/>
            <person name="Steele A.D."/>
            <person name="Gui C."/>
            <person name="Meng S."/>
            <person name="Li G."/>
            <person name="Viehrig K."/>
            <person name="Ye F."/>
            <person name="Su P."/>
            <person name="Kiefer A.F."/>
            <person name="Nichols A."/>
            <person name="Cepeda A.J."/>
            <person name="Yan W."/>
            <person name="Fan B."/>
            <person name="Jiang Y."/>
            <person name="Adhikari A."/>
            <person name="Zheng C.-J."/>
            <person name="Schuster L."/>
            <person name="Cowan T.M."/>
            <person name="Smanski M.J."/>
            <person name="Chevrette M.G."/>
            <person name="De Carvalho L.P.S."/>
            <person name="Shen B."/>
        </authorList>
    </citation>
    <scope>NUCLEOTIDE SEQUENCE [LARGE SCALE GENOMIC DNA]</scope>
    <source>
        <strain evidence="3 4">NPDC050100</strain>
    </source>
</reference>
<dbReference type="InterPro" id="IPR019965">
    <property type="entry name" value="PPOX_F420-dep_Rv2061_put"/>
</dbReference>
<dbReference type="InterPro" id="IPR011576">
    <property type="entry name" value="Pyridox_Oxase_N"/>
</dbReference>
<dbReference type="RefSeq" id="WP_061260407.1">
    <property type="nucleotide sequence ID" value="NZ_JBFALK010000032.1"/>
</dbReference>
<evidence type="ECO:0000313" key="4">
    <source>
        <dbReference type="Proteomes" id="UP001551675"/>
    </source>
</evidence>
<protein>
    <submittedName>
        <fullName evidence="3">PPOX class F420-dependent oxidoreductase</fullName>
    </submittedName>
</protein>
<evidence type="ECO:0000259" key="2">
    <source>
        <dbReference type="Pfam" id="PF01243"/>
    </source>
</evidence>
<evidence type="ECO:0000256" key="1">
    <source>
        <dbReference type="ARBA" id="ARBA00023002"/>
    </source>
</evidence>
<evidence type="ECO:0000313" key="3">
    <source>
        <dbReference type="EMBL" id="MEV0974611.1"/>
    </source>
</evidence>
<dbReference type="SUPFAM" id="SSF50475">
    <property type="entry name" value="FMN-binding split barrel"/>
    <property type="match status" value="1"/>
</dbReference>
<sequence length="126" mass="13892">MTSVERLGAEQYVSVVTFRRDGTPVATPVWVTRDGDALVVWTANDSGKVKRIRRNPDVTVAPCDMRGKLRGEPVAARAEVLPPEQSDHVRRLVIEKYGLIGRLSIWGSMIRRGRAGSVGVRITLPS</sequence>
<dbReference type="InterPro" id="IPR052019">
    <property type="entry name" value="F420H2_bilvrd_red/Heme_oxyg"/>
</dbReference>
<gene>
    <name evidence="3" type="ORF">AB0I59_38980</name>
</gene>
<dbReference type="Proteomes" id="UP001551675">
    <property type="component" value="Unassembled WGS sequence"/>
</dbReference>